<dbReference type="InterPro" id="IPR008878">
    <property type="entry name" value="Transposase_IS66_Orf2"/>
</dbReference>
<gene>
    <name evidence="1" type="ORF">DesyoDRAFT_5042</name>
</gene>
<dbReference type="eggNOG" id="COG3436">
    <property type="taxonomic scope" value="Bacteria"/>
</dbReference>
<dbReference type="PANTHER" id="PTHR36455:SF1">
    <property type="entry name" value="BLR8292 PROTEIN"/>
    <property type="match status" value="1"/>
</dbReference>
<dbReference type="EMBL" id="CM001441">
    <property type="protein sequence ID" value="EHQ91976.1"/>
    <property type="molecule type" value="Genomic_DNA"/>
</dbReference>
<dbReference type="OrthoDB" id="4956084at2"/>
<organism evidence="1 2">
    <name type="scientific">Desulfosporosinus youngiae DSM 17734</name>
    <dbReference type="NCBI Taxonomy" id="768710"/>
    <lineage>
        <taxon>Bacteria</taxon>
        <taxon>Bacillati</taxon>
        <taxon>Bacillota</taxon>
        <taxon>Clostridia</taxon>
        <taxon>Eubacteriales</taxon>
        <taxon>Desulfitobacteriaceae</taxon>
        <taxon>Desulfosporosinus</taxon>
    </lineage>
</organism>
<dbReference type="PANTHER" id="PTHR36455">
    <property type="match status" value="1"/>
</dbReference>
<dbReference type="Pfam" id="PF05717">
    <property type="entry name" value="TnpB_IS66"/>
    <property type="match status" value="1"/>
</dbReference>
<dbReference type="NCBIfam" id="NF033819">
    <property type="entry name" value="IS66_TnpB"/>
    <property type="match status" value="1"/>
</dbReference>
<sequence length="120" mass="13978">MLGDLSKADKIYVACGYTDMRKSIDGLTALVQQNFQLNPFQNSLFLFCGRRHDRLKALYWEGDGFVLLYKRLEKSKFQWPKNAEAVRGITRQEFRWLMEGMSIDQPKAVKKWDSTGCFSV</sequence>
<accession>H5XZK2</accession>
<dbReference type="AlphaFoldDB" id="H5XZK2"/>
<dbReference type="HOGENOM" id="CLU_128110_0_2_9"/>
<protein>
    <submittedName>
        <fullName evidence="1">Transposase</fullName>
    </submittedName>
</protein>
<proteinExistence type="predicted"/>
<name>H5XZK2_9FIRM</name>
<keyword evidence="2" id="KW-1185">Reference proteome</keyword>
<reference evidence="1 2" key="1">
    <citation type="submission" date="2011-11" db="EMBL/GenBank/DDBJ databases">
        <title>The Noncontiguous Finished genome of Desulfosporosinus youngiae DSM 17734.</title>
        <authorList>
            <consortium name="US DOE Joint Genome Institute (JGI-PGF)"/>
            <person name="Lucas S."/>
            <person name="Han J."/>
            <person name="Lapidus A."/>
            <person name="Cheng J.-F."/>
            <person name="Goodwin L."/>
            <person name="Pitluck S."/>
            <person name="Peters L."/>
            <person name="Ovchinnikova G."/>
            <person name="Lu M."/>
            <person name="Land M.L."/>
            <person name="Hauser L."/>
            <person name="Pester M."/>
            <person name="Spring S."/>
            <person name="Ollivier B."/>
            <person name="Rattei T."/>
            <person name="Klenk H.-P."/>
            <person name="Wagner M."/>
            <person name="Loy A."/>
            <person name="Woyke T.J."/>
        </authorList>
    </citation>
    <scope>NUCLEOTIDE SEQUENCE [LARGE SCALE GENOMIC DNA]</scope>
    <source>
        <strain evidence="1 2">DSM 17734</strain>
    </source>
</reference>
<evidence type="ECO:0000313" key="2">
    <source>
        <dbReference type="Proteomes" id="UP000005104"/>
    </source>
</evidence>
<dbReference type="Proteomes" id="UP000005104">
    <property type="component" value="Chromosome"/>
</dbReference>
<dbReference type="RefSeq" id="WP_007787148.1">
    <property type="nucleotide sequence ID" value="NZ_CM001441.1"/>
</dbReference>
<dbReference type="STRING" id="768710.DesyoDRAFT_5042"/>
<evidence type="ECO:0000313" key="1">
    <source>
        <dbReference type="EMBL" id="EHQ91976.1"/>
    </source>
</evidence>